<gene>
    <name evidence="2" type="ORF">CC86DRAFT_62444</name>
</gene>
<organism evidence="2 3">
    <name type="scientific">Ophiobolus disseminans</name>
    <dbReference type="NCBI Taxonomy" id="1469910"/>
    <lineage>
        <taxon>Eukaryota</taxon>
        <taxon>Fungi</taxon>
        <taxon>Dikarya</taxon>
        <taxon>Ascomycota</taxon>
        <taxon>Pezizomycotina</taxon>
        <taxon>Dothideomycetes</taxon>
        <taxon>Pleosporomycetidae</taxon>
        <taxon>Pleosporales</taxon>
        <taxon>Pleosporineae</taxon>
        <taxon>Phaeosphaeriaceae</taxon>
        <taxon>Ophiobolus</taxon>
    </lineage>
</organism>
<evidence type="ECO:0000313" key="3">
    <source>
        <dbReference type="Proteomes" id="UP000799424"/>
    </source>
</evidence>
<accession>A0A6A6ZT23</accession>
<proteinExistence type="predicted"/>
<dbReference type="EMBL" id="MU006231">
    <property type="protein sequence ID" value="KAF2823973.1"/>
    <property type="molecule type" value="Genomic_DNA"/>
</dbReference>
<evidence type="ECO:0000256" key="1">
    <source>
        <dbReference type="SAM" id="Phobius"/>
    </source>
</evidence>
<feature type="transmembrane region" description="Helical" evidence="1">
    <location>
        <begin position="53"/>
        <end position="81"/>
    </location>
</feature>
<protein>
    <submittedName>
        <fullName evidence="2">Uncharacterized protein</fullName>
    </submittedName>
</protein>
<name>A0A6A6ZT23_9PLEO</name>
<dbReference type="Proteomes" id="UP000799424">
    <property type="component" value="Unassembled WGS sequence"/>
</dbReference>
<evidence type="ECO:0000313" key="2">
    <source>
        <dbReference type="EMBL" id="KAF2823973.1"/>
    </source>
</evidence>
<keyword evidence="1" id="KW-0812">Transmembrane</keyword>
<keyword evidence="3" id="KW-1185">Reference proteome</keyword>
<keyword evidence="1" id="KW-1133">Transmembrane helix</keyword>
<dbReference type="AlphaFoldDB" id="A0A6A6ZT23"/>
<dbReference type="OrthoDB" id="3692311at2759"/>
<sequence length="685" mass="75733">MSTPVFGRGPKREDVNYSAVETQEARESRTDDSVAGQRMVANWPSKPQHLKGVYIPVFIGDLLLVLFPIAFFVLAIAAYKLDQKPLSEYGRTVQRAMTLGPTIYPLLFAALCGRCLRSLAVWYAETGTTIEVLEKLLGSQNVVSAISTASSFRSANILSLFLLLLWALSPLGGQSSLRLLHETNRTISETSNVFYSDTSDAFALHKMRPSFSVVPSILSASLAASSAIRNGPVDLWSHPKVPRLDEIELEDAPATGSQGNWHEIRNNSGLTYSSWAGINLHGLRRSRKTSFQATYSYMAMDCTVRLRGGYDDVHNGLSAPNVTALPALKGGPSLLQETIEFQGKPLNLSTSFFLKYGFNGTRYPTSLVETYTTGDRFADYPAHLLYGSMDTVSETNDEGGNVLNVYQCIPQIITVEAGVLCNSDMCHVERLRRLPAQRGTSSSNRCSAEGSNNLLCMTAISITLDTFVVLFPTVTSFYTRLGQPNPFDDFMHSGSDTFNAATALRIRNWAKVPEKLISQRLTLILNTYWQAGSWGSQILSTEPFLSPADPNSPIANMRSAMQRTTAEVWHQIPVYRANLPWILALLFTTTVLLILGDIHLVMSWETIAPDIFNYVSSLTRENPHTDVPAKGTALAGVERSRLLRKLKVQIADVRVEDEIGYIALRSVVQKSEFSSAQLRKGRLYE</sequence>
<reference evidence="2" key="1">
    <citation type="journal article" date="2020" name="Stud. Mycol.">
        <title>101 Dothideomycetes genomes: a test case for predicting lifestyles and emergence of pathogens.</title>
        <authorList>
            <person name="Haridas S."/>
            <person name="Albert R."/>
            <person name="Binder M."/>
            <person name="Bloem J."/>
            <person name="Labutti K."/>
            <person name="Salamov A."/>
            <person name="Andreopoulos B."/>
            <person name="Baker S."/>
            <person name="Barry K."/>
            <person name="Bills G."/>
            <person name="Bluhm B."/>
            <person name="Cannon C."/>
            <person name="Castanera R."/>
            <person name="Culley D."/>
            <person name="Daum C."/>
            <person name="Ezra D."/>
            <person name="Gonzalez J."/>
            <person name="Henrissat B."/>
            <person name="Kuo A."/>
            <person name="Liang C."/>
            <person name="Lipzen A."/>
            <person name="Lutzoni F."/>
            <person name="Magnuson J."/>
            <person name="Mondo S."/>
            <person name="Nolan M."/>
            <person name="Ohm R."/>
            <person name="Pangilinan J."/>
            <person name="Park H.-J."/>
            <person name="Ramirez L."/>
            <person name="Alfaro M."/>
            <person name="Sun H."/>
            <person name="Tritt A."/>
            <person name="Yoshinaga Y."/>
            <person name="Zwiers L.-H."/>
            <person name="Turgeon B."/>
            <person name="Goodwin S."/>
            <person name="Spatafora J."/>
            <person name="Crous P."/>
            <person name="Grigoriev I."/>
        </authorList>
    </citation>
    <scope>NUCLEOTIDE SEQUENCE</scope>
    <source>
        <strain evidence="2">CBS 113818</strain>
    </source>
</reference>
<keyword evidence="1" id="KW-0472">Membrane</keyword>
<feature type="transmembrane region" description="Helical" evidence="1">
    <location>
        <begin position="144"/>
        <end position="168"/>
    </location>
</feature>